<keyword evidence="4" id="KW-1003">Cell membrane</keyword>
<feature type="transmembrane region" description="Helical" evidence="9">
    <location>
        <begin position="336"/>
        <end position="359"/>
    </location>
</feature>
<dbReference type="InterPro" id="IPR052180">
    <property type="entry name" value="NhaC_Na-H+_Antiporter"/>
</dbReference>
<dbReference type="InterPro" id="IPR018461">
    <property type="entry name" value="Na/H_Antiport_NhaC-like_C"/>
</dbReference>
<evidence type="ECO:0000256" key="9">
    <source>
        <dbReference type="SAM" id="Phobius"/>
    </source>
</evidence>
<evidence type="ECO:0000259" key="10">
    <source>
        <dbReference type="Pfam" id="PF03553"/>
    </source>
</evidence>
<evidence type="ECO:0000256" key="6">
    <source>
        <dbReference type="ARBA" id="ARBA00022989"/>
    </source>
</evidence>
<evidence type="ECO:0000256" key="8">
    <source>
        <dbReference type="ARBA" id="ARBA00038435"/>
    </source>
</evidence>
<evidence type="ECO:0000256" key="3">
    <source>
        <dbReference type="ARBA" id="ARBA00022449"/>
    </source>
</evidence>
<protein>
    <recommendedName>
        <fullName evidence="10">Na+/H+ antiporter NhaC-like C-terminal domain-containing protein</fullName>
    </recommendedName>
</protein>
<proteinExistence type="inferred from homology"/>
<dbReference type="GO" id="GO:0005886">
    <property type="term" value="C:plasma membrane"/>
    <property type="evidence" value="ECO:0007669"/>
    <property type="project" value="UniProtKB-SubCell"/>
</dbReference>
<keyword evidence="7 9" id="KW-0472">Membrane</keyword>
<dbReference type="AlphaFoldDB" id="A0A212LA00"/>
<feature type="transmembrane region" description="Helical" evidence="9">
    <location>
        <begin position="215"/>
        <end position="237"/>
    </location>
</feature>
<feature type="transmembrane region" description="Helical" evidence="9">
    <location>
        <begin position="283"/>
        <end position="305"/>
    </location>
</feature>
<dbReference type="GO" id="GO:0015297">
    <property type="term" value="F:antiporter activity"/>
    <property type="evidence" value="ECO:0007669"/>
    <property type="project" value="UniProtKB-KW"/>
</dbReference>
<feature type="domain" description="Na+/H+ antiporter NhaC-like C-terminal" evidence="10">
    <location>
        <begin position="148"/>
        <end position="422"/>
    </location>
</feature>
<evidence type="ECO:0000313" key="11">
    <source>
        <dbReference type="EMBL" id="SCM74393.1"/>
    </source>
</evidence>
<feature type="transmembrane region" description="Helical" evidence="9">
    <location>
        <begin position="380"/>
        <end position="398"/>
    </location>
</feature>
<keyword evidence="5 9" id="KW-0812">Transmembrane</keyword>
<dbReference type="RefSeq" id="WP_232088347.1">
    <property type="nucleotide sequence ID" value="NZ_LT608333.1"/>
</dbReference>
<evidence type="ECO:0000256" key="7">
    <source>
        <dbReference type="ARBA" id="ARBA00023136"/>
    </source>
</evidence>
<dbReference type="PANTHER" id="PTHR33451:SF3">
    <property type="entry name" value="MALATE-2H(+)_NA(+)-LACTATE ANTIPORTER"/>
    <property type="match status" value="1"/>
</dbReference>
<keyword evidence="3" id="KW-0050">Antiport</keyword>
<gene>
    <name evidence="11" type="ORF">KL86DES1_21910</name>
</gene>
<evidence type="ECO:0000256" key="1">
    <source>
        <dbReference type="ARBA" id="ARBA00004651"/>
    </source>
</evidence>
<comment type="similarity">
    <text evidence="8">Belongs to the NhaC Na(+)/H(+) (TC 2.A.35) antiporter family.</text>
</comment>
<feature type="transmembrane region" description="Helical" evidence="9">
    <location>
        <begin position="6"/>
        <end position="39"/>
    </location>
</feature>
<evidence type="ECO:0000256" key="2">
    <source>
        <dbReference type="ARBA" id="ARBA00022448"/>
    </source>
</evidence>
<keyword evidence="6 9" id="KW-1133">Transmembrane helix</keyword>
<feature type="transmembrane region" description="Helical" evidence="9">
    <location>
        <begin position="244"/>
        <end position="263"/>
    </location>
</feature>
<dbReference type="PANTHER" id="PTHR33451">
    <property type="entry name" value="MALATE-2H(+)/NA(+)-LACTATE ANTIPORTER"/>
    <property type="match status" value="1"/>
</dbReference>
<evidence type="ECO:0000256" key="4">
    <source>
        <dbReference type="ARBA" id="ARBA00022475"/>
    </source>
</evidence>
<feature type="transmembrane region" description="Helical" evidence="9">
    <location>
        <begin position="404"/>
        <end position="424"/>
    </location>
</feature>
<comment type="subcellular location">
    <subcellularLocation>
        <location evidence="1">Cell membrane</location>
        <topology evidence="1">Multi-pass membrane protein</topology>
    </subcellularLocation>
</comment>
<keyword evidence="2" id="KW-0813">Transport</keyword>
<accession>A0A212LA00</accession>
<dbReference type="EMBL" id="FMJC01000002">
    <property type="protein sequence ID" value="SCM74393.1"/>
    <property type="molecule type" value="Genomic_DNA"/>
</dbReference>
<sequence length="446" mass="47221">MIYSAAILFTAILFISIRLEIWIACPLLAGLAFSAALACKQGTPCNTVARHAFEGARNSFAVAETLLYVGALTAAWRESGTIAYLVYHGLLFLSPPLLLPGSFILSAIISMLIGTSVGTISVLGIPIMIIASSSGTDMPMLAGAIIAGAYVGDRGSPLSSSAQLVASVTDTLVENNMRRNMRDALPVIVICSLAYGLLSWFMPPISPHTDLAEQLGGAFALTPATLVPALVVIFGPTFKIRARYIFLCSTLTAIVLATTLQGIPPVKALHGILWGYEIHGTDSLARLFAGGGICSMAAPIIIVLLSASTIEILIRSAFLTRAERGIALLFPHLGAYLTNAVVSLAASAIACNQTLAILFTAKIQQKFYRTPREKTAFAQMISNTAVLLPVLIPWNVALTLPLSILGATTASIPFIFFPLLMPLLGWRCIPPVTPAPDNPADHRQAP</sequence>
<name>A0A212LA00_9BACT</name>
<feature type="transmembrane region" description="Helical" evidence="9">
    <location>
        <begin position="97"/>
        <end position="130"/>
    </location>
</feature>
<reference evidence="11" key="1">
    <citation type="submission" date="2016-08" db="EMBL/GenBank/DDBJ databases">
        <authorList>
            <person name="Seilhamer J.J."/>
        </authorList>
    </citation>
    <scope>NUCLEOTIDE SEQUENCE</scope>
    <source>
        <strain evidence="11">86-1</strain>
    </source>
</reference>
<dbReference type="Pfam" id="PF03553">
    <property type="entry name" value="Na_H_antiporter"/>
    <property type="match status" value="1"/>
</dbReference>
<organism evidence="11">
    <name type="scientific">uncultured Desulfovibrio sp</name>
    <dbReference type="NCBI Taxonomy" id="167968"/>
    <lineage>
        <taxon>Bacteria</taxon>
        <taxon>Pseudomonadati</taxon>
        <taxon>Thermodesulfobacteriota</taxon>
        <taxon>Desulfovibrionia</taxon>
        <taxon>Desulfovibrionales</taxon>
        <taxon>Desulfovibrionaceae</taxon>
        <taxon>Desulfovibrio</taxon>
        <taxon>environmental samples</taxon>
    </lineage>
</organism>
<feature type="transmembrane region" description="Helical" evidence="9">
    <location>
        <begin position="184"/>
        <end position="203"/>
    </location>
</feature>
<evidence type="ECO:0000256" key="5">
    <source>
        <dbReference type="ARBA" id="ARBA00022692"/>
    </source>
</evidence>